<dbReference type="AlphaFoldDB" id="A0A2P4SRD3"/>
<accession>A0A2P4SRD3</accession>
<evidence type="ECO:0000313" key="2">
    <source>
        <dbReference type="EMBL" id="POI26676.1"/>
    </source>
</evidence>
<sequence>MPALPLSSTQLLSCSSLQPHSQPSSPPAMRFLGLVFAVLLLVSMAASGYGQVLKYCPKVGYCSSKCSKSETWARSHECKMYCCLPANKKWN</sequence>
<dbReference type="Proteomes" id="UP000237246">
    <property type="component" value="Unassembled WGS sequence"/>
</dbReference>
<evidence type="ECO:0000313" key="3">
    <source>
        <dbReference type="Proteomes" id="UP000237246"/>
    </source>
</evidence>
<dbReference type="OrthoDB" id="9201750at2759"/>
<reference evidence="2 3" key="1">
    <citation type="submission" date="2018-01" db="EMBL/GenBank/DDBJ databases">
        <title>Comparison of the Chinese Bamboo Partridge and Red Junglefowl genome sequences highlights the importance of demography in genome evolution.</title>
        <authorList>
            <person name="Tiley G.P."/>
            <person name="Kimball R.T."/>
            <person name="Braun E.L."/>
            <person name="Burleigh J.G."/>
        </authorList>
    </citation>
    <scope>NUCLEOTIDE SEQUENCE [LARGE SCALE GENOMIC DNA]</scope>
    <source>
        <strain evidence="2">RTK389</strain>
        <tissue evidence="2">Blood</tissue>
    </source>
</reference>
<evidence type="ECO:0000256" key="1">
    <source>
        <dbReference type="SAM" id="Phobius"/>
    </source>
</evidence>
<organism evidence="2 3">
    <name type="scientific">Bambusicola thoracicus</name>
    <name type="common">Chinese bamboo-partridge</name>
    <name type="synonym">Perdix thoracica</name>
    <dbReference type="NCBI Taxonomy" id="9083"/>
    <lineage>
        <taxon>Eukaryota</taxon>
        <taxon>Metazoa</taxon>
        <taxon>Chordata</taxon>
        <taxon>Craniata</taxon>
        <taxon>Vertebrata</taxon>
        <taxon>Euteleostomi</taxon>
        <taxon>Archelosauria</taxon>
        <taxon>Archosauria</taxon>
        <taxon>Dinosauria</taxon>
        <taxon>Saurischia</taxon>
        <taxon>Theropoda</taxon>
        <taxon>Coelurosauria</taxon>
        <taxon>Aves</taxon>
        <taxon>Neognathae</taxon>
        <taxon>Galloanserae</taxon>
        <taxon>Galliformes</taxon>
        <taxon>Phasianidae</taxon>
        <taxon>Perdicinae</taxon>
        <taxon>Bambusicola</taxon>
    </lineage>
</organism>
<dbReference type="InterPro" id="IPR012573">
    <property type="entry name" value="Meleagrin/Cygnin"/>
</dbReference>
<gene>
    <name evidence="2" type="ORF">CIB84_009573</name>
</gene>
<proteinExistence type="predicted"/>
<dbReference type="Gene3D" id="3.10.360.10">
    <property type="entry name" value="Antimicrobial Peptide, Beta-defensin 2, Chain A"/>
    <property type="match status" value="1"/>
</dbReference>
<evidence type="ECO:0008006" key="4">
    <source>
        <dbReference type="Google" id="ProtNLM"/>
    </source>
</evidence>
<keyword evidence="1" id="KW-1133">Transmembrane helix</keyword>
<comment type="caution">
    <text evidence="2">The sequence shown here is derived from an EMBL/GenBank/DDBJ whole genome shotgun (WGS) entry which is preliminary data.</text>
</comment>
<name>A0A2P4SRD3_BAMTH</name>
<keyword evidence="1" id="KW-0812">Transmembrane</keyword>
<keyword evidence="1" id="KW-0472">Membrane</keyword>
<keyword evidence="3" id="KW-1185">Reference proteome</keyword>
<feature type="transmembrane region" description="Helical" evidence="1">
    <location>
        <begin position="29"/>
        <end position="49"/>
    </location>
</feature>
<protein>
    <recommendedName>
        <fullName evidence="4">CYGN protein</fullName>
    </recommendedName>
</protein>
<dbReference type="Pfam" id="PF08189">
    <property type="entry name" value="Meleagrin"/>
    <property type="match status" value="1"/>
</dbReference>
<dbReference type="EMBL" id="PPHD01027540">
    <property type="protein sequence ID" value="POI26676.1"/>
    <property type="molecule type" value="Genomic_DNA"/>
</dbReference>